<name>A0A8T0RJB5_PANVG</name>
<comment type="caution">
    <text evidence="22">The sequence shown here is derived from an EMBL/GenBank/DDBJ whole genome shotgun (WGS) entry which is preliminary data.</text>
</comment>
<keyword evidence="5 21" id="KW-0732">Signal</keyword>
<dbReference type="InterPro" id="IPR006626">
    <property type="entry name" value="PbH1"/>
</dbReference>
<evidence type="ECO:0000313" key="22">
    <source>
        <dbReference type="EMBL" id="KAG2585554.1"/>
    </source>
</evidence>
<dbReference type="PANTHER" id="PTHR31375">
    <property type="match status" value="1"/>
</dbReference>
<dbReference type="GO" id="GO:0004650">
    <property type="term" value="F:polygalacturonase activity"/>
    <property type="evidence" value="ECO:0007669"/>
    <property type="project" value="InterPro"/>
</dbReference>
<comment type="function">
    <text evidence="15">May function in depolymerizing pectin during pollen development, germination, and tube growth. Acts as an exo-polygalacturonase.</text>
</comment>
<sequence length="447" mass="46692">MPSIPKALVVFFAVAALLCGGHAHRKDHAASVYDVTQYGAAPSNRDNRDAFLAAWRAACGSTAGNSTLVFPKGTFAVGAVQFEGPCANRGAPAVVIHGVLQPCAGGGGCHLSDDAWITFSGLNNLLITGDCTFDGQGHRSGKPKSKTTTLVLEDVTNSMLRGLAFVNSRGFHVNLRRCTGVVAEGLGIHAPAASRNTDGVHVGHSRHVRILDSVIGTGDDCVSVGPGSVDVVVSGVTCGPGHGLSVGSLGKDGGEQDVRGLVIRNCTVKGTTNGVRIKTWPGSPPSRASNITFEDIAMANVTNPIIIDQRYCPHDRCSDADKPSQVQISDVTFRRIEGTSSGPLAVRLLCSEERPCTGVRLDDINLTCGDVPCRSEFSNVRGPLVPVVAPAPAPGSSPTAAAGGEEEEADVASRVSQQLGRLTWWLPLTVRGFVQEGTTKTEGRLIF</sequence>
<dbReference type="InterPro" id="IPR011050">
    <property type="entry name" value="Pectin_lyase_fold/virulence"/>
</dbReference>
<feature type="active site" evidence="18">
    <location>
        <position position="242"/>
    </location>
</feature>
<evidence type="ECO:0000313" key="23">
    <source>
        <dbReference type="Proteomes" id="UP000823388"/>
    </source>
</evidence>
<keyword evidence="6" id="KW-0677">Repeat</keyword>
<evidence type="ECO:0000256" key="9">
    <source>
        <dbReference type="ARBA" id="ARBA00023180"/>
    </source>
</evidence>
<keyword evidence="8" id="KW-1015">Disulfide bond</keyword>
<evidence type="ECO:0000256" key="20">
    <source>
        <dbReference type="SAM" id="MobiDB-lite"/>
    </source>
</evidence>
<evidence type="ECO:0000256" key="8">
    <source>
        <dbReference type="ARBA" id="ARBA00023157"/>
    </source>
</evidence>
<dbReference type="PROSITE" id="PS00502">
    <property type="entry name" value="POLYGALACTURONASE"/>
    <property type="match status" value="1"/>
</dbReference>
<organism evidence="22 23">
    <name type="scientific">Panicum virgatum</name>
    <name type="common">Blackwell switchgrass</name>
    <dbReference type="NCBI Taxonomy" id="38727"/>
    <lineage>
        <taxon>Eukaryota</taxon>
        <taxon>Viridiplantae</taxon>
        <taxon>Streptophyta</taxon>
        <taxon>Embryophyta</taxon>
        <taxon>Tracheophyta</taxon>
        <taxon>Spermatophyta</taxon>
        <taxon>Magnoliopsida</taxon>
        <taxon>Liliopsida</taxon>
        <taxon>Poales</taxon>
        <taxon>Poaceae</taxon>
        <taxon>PACMAD clade</taxon>
        <taxon>Panicoideae</taxon>
        <taxon>Panicodae</taxon>
        <taxon>Paniceae</taxon>
        <taxon>Panicinae</taxon>
        <taxon>Panicum</taxon>
        <taxon>Panicum sect. Hiantes</taxon>
    </lineage>
</organism>
<evidence type="ECO:0000256" key="12">
    <source>
        <dbReference type="ARBA" id="ARBA00038933"/>
    </source>
</evidence>
<comment type="similarity">
    <text evidence="2 19">Belongs to the glycosyl hydrolase 28 family.</text>
</comment>
<evidence type="ECO:0000256" key="3">
    <source>
        <dbReference type="ARBA" id="ARBA00022512"/>
    </source>
</evidence>
<evidence type="ECO:0000256" key="2">
    <source>
        <dbReference type="ARBA" id="ARBA00008834"/>
    </source>
</evidence>
<dbReference type="GO" id="GO:0047911">
    <property type="term" value="F:galacturan 1,4-alpha-galacturonidase activity"/>
    <property type="evidence" value="ECO:0007669"/>
    <property type="project" value="UniProtKB-EC"/>
</dbReference>
<dbReference type="EMBL" id="CM029047">
    <property type="protein sequence ID" value="KAG2585555.1"/>
    <property type="molecule type" value="Genomic_DNA"/>
</dbReference>
<dbReference type="GO" id="GO:0005975">
    <property type="term" value="P:carbohydrate metabolic process"/>
    <property type="evidence" value="ECO:0007669"/>
    <property type="project" value="InterPro"/>
</dbReference>
<dbReference type="EC" id="3.2.1.67" evidence="12"/>
<dbReference type="Gene3D" id="2.160.20.10">
    <property type="entry name" value="Single-stranded right-handed beta-helix, Pectin lyase-like"/>
    <property type="match status" value="1"/>
</dbReference>
<dbReference type="AlphaFoldDB" id="A0A8T0RJB5"/>
<evidence type="ECO:0000256" key="5">
    <source>
        <dbReference type="ARBA" id="ARBA00022729"/>
    </source>
</evidence>
<reference evidence="22" key="1">
    <citation type="submission" date="2020-05" db="EMBL/GenBank/DDBJ databases">
        <title>WGS assembly of Panicum virgatum.</title>
        <authorList>
            <person name="Lovell J.T."/>
            <person name="Jenkins J."/>
            <person name="Shu S."/>
            <person name="Juenger T.E."/>
            <person name="Schmutz J."/>
        </authorList>
    </citation>
    <scope>NUCLEOTIDE SEQUENCE</scope>
    <source>
        <strain evidence="22">AP13</strain>
    </source>
</reference>
<protein>
    <recommendedName>
        <fullName evidence="16">Exopolygalacturonase</fullName>
        <ecNumber evidence="12">3.2.1.67</ecNumber>
    </recommendedName>
    <alternativeName>
        <fullName evidence="13">Galacturan 1,4-alpha-galacturonidase</fullName>
    </alternativeName>
    <alternativeName>
        <fullName evidence="17">Pectinase</fullName>
    </alternativeName>
</protein>
<evidence type="ECO:0000256" key="14">
    <source>
        <dbReference type="ARBA" id="ARBA00048766"/>
    </source>
</evidence>
<dbReference type="SMART" id="SM00710">
    <property type="entry name" value="PbH1"/>
    <property type="match status" value="6"/>
</dbReference>
<keyword evidence="7 19" id="KW-0378">Hydrolase</keyword>
<dbReference type="InterPro" id="IPR012334">
    <property type="entry name" value="Pectin_lyas_fold"/>
</dbReference>
<evidence type="ECO:0000256" key="4">
    <source>
        <dbReference type="ARBA" id="ARBA00022525"/>
    </source>
</evidence>
<dbReference type="GO" id="GO:0071555">
    <property type="term" value="P:cell wall organization"/>
    <property type="evidence" value="ECO:0007669"/>
    <property type="project" value="UniProtKB-KW"/>
</dbReference>
<evidence type="ECO:0000256" key="1">
    <source>
        <dbReference type="ARBA" id="ARBA00004191"/>
    </source>
</evidence>
<dbReference type="EMBL" id="CM029047">
    <property type="protein sequence ID" value="KAG2585554.1"/>
    <property type="molecule type" value="Genomic_DNA"/>
</dbReference>
<evidence type="ECO:0000256" key="18">
    <source>
        <dbReference type="PROSITE-ProRule" id="PRU10052"/>
    </source>
</evidence>
<gene>
    <name evidence="22" type="ORF">PVAP13_6KG397700</name>
</gene>
<keyword evidence="10 19" id="KW-0326">Glycosidase</keyword>
<accession>A0A8T0RJB5</accession>
<feature type="signal peptide" evidence="21">
    <location>
        <begin position="1"/>
        <end position="23"/>
    </location>
</feature>
<evidence type="ECO:0000256" key="17">
    <source>
        <dbReference type="ARBA" id="ARBA00083621"/>
    </source>
</evidence>
<evidence type="ECO:0000256" key="6">
    <source>
        <dbReference type="ARBA" id="ARBA00022737"/>
    </source>
</evidence>
<evidence type="ECO:0000256" key="11">
    <source>
        <dbReference type="ARBA" id="ARBA00023316"/>
    </source>
</evidence>
<comment type="subcellular location">
    <subcellularLocation>
        <location evidence="1">Secreted</location>
        <location evidence="1">Cell wall</location>
    </subcellularLocation>
</comment>
<evidence type="ECO:0000256" key="19">
    <source>
        <dbReference type="RuleBase" id="RU361169"/>
    </source>
</evidence>
<feature type="region of interest" description="Disordered" evidence="20">
    <location>
        <begin position="390"/>
        <end position="413"/>
    </location>
</feature>
<proteinExistence type="inferred from homology"/>
<dbReference type="Pfam" id="PF00295">
    <property type="entry name" value="Glyco_hydro_28"/>
    <property type="match status" value="1"/>
</dbReference>
<evidence type="ECO:0000256" key="21">
    <source>
        <dbReference type="SAM" id="SignalP"/>
    </source>
</evidence>
<dbReference type="InterPro" id="IPR000743">
    <property type="entry name" value="Glyco_hydro_28"/>
</dbReference>
<evidence type="ECO:0000256" key="10">
    <source>
        <dbReference type="ARBA" id="ARBA00023295"/>
    </source>
</evidence>
<keyword evidence="3" id="KW-0134">Cell wall</keyword>
<dbReference type="OrthoDB" id="187139at2759"/>
<evidence type="ECO:0000256" key="7">
    <source>
        <dbReference type="ARBA" id="ARBA00022801"/>
    </source>
</evidence>
<dbReference type="SUPFAM" id="SSF51126">
    <property type="entry name" value="Pectin lyase-like"/>
    <property type="match status" value="1"/>
</dbReference>
<dbReference type="Proteomes" id="UP000823388">
    <property type="component" value="Chromosome 6K"/>
</dbReference>
<dbReference type="FunFam" id="2.160.20.10:FF:000004">
    <property type="entry name" value="Pectin lyase-like superfamily protein"/>
    <property type="match status" value="1"/>
</dbReference>
<evidence type="ECO:0000256" key="15">
    <source>
        <dbReference type="ARBA" id="ARBA00057651"/>
    </source>
</evidence>
<feature type="chain" id="PRO_5036274740" description="Exopolygalacturonase" evidence="21">
    <location>
        <begin position="24"/>
        <end position="447"/>
    </location>
</feature>
<evidence type="ECO:0000256" key="16">
    <source>
        <dbReference type="ARBA" id="ARBA00068298"/>
    </source>
</evidence>
<comment type="catalytic activity">
    <reaction evidence="14">
        <text>[(1-&gt;4)-alpha-D-galacturonosyl](n) + H2O = alpha-D-galacturonate + [(1-&gt;4)-alpha-D-galacturonosyl](n-1)</text>
        <dbReference type="Rhea" id="RHEA:14117"/>
        <dbReference type="Rhea" id="RHEA-COMP:14570"/>
        <dbReference type="Rhea" id="RHEA-COMP:14572"/>
        <dbReference type="ChEBI" id="CHEBI:15377"/>
        <dbReference type="ChEBI" id="CHEBI:58658"/>
        <dbReference type="ChEBI" id="CHEBI:140523"/>
        <dbReference type="EC" id="3.2.1.67"/>
    </reaction>
</comment>
<keyword evidence="9" id="KW-0325">Glycoprotein</keyword>
<keyword evidence="23" id="KW-1185">Reference proteome</keyword>
<keyword evidence="11" id="KW-0961">Cell wall biogenesis/degradation</keyword>
<evidence type="ECO:0000256" key="13">
    <source>
        <dbReference type="ARBA" id="ARBA00043142"/>
    </source>
</evidence>
<keyword evidence="4" id="KW-0964">Secreted</keyword>